<sequence length="56" mass="5930">MAGGANVAVPTNAGEWEEGVLRGYSGSRRVRQIVRGWLIRLFGGQDMAGAWGLLAA</sequence>
<evidence type="ECO:0008006" key="3">
    <source>
        <dbReference type="Google" id="ProtNLM"/>
    </source>
</evidence>
<protein>
    <recommendedName>
        <fullName evidence="3">Transposase</fullName>
    </recommendedName>
</protein>
<dbReference type="EMBL" id="BAAFSG010000001">
    <property type="protein sequence ID" value="GAB1252650.1"/>
    <property type="molecule type" value="Genomic_DNA"/>
</dbReference>
<proteinExistence type="predicted"/>
<dbReference type="Proteomes" id="UP001628192">
    <property type="component" value="Unassembled WGS sequence"/>
</dbReference>
<reference evidence="1 2" key="1">
    <citation type="journal article" date="2025" name="Int. J. Syst. Evol. Microbiol.">
        <title>Desulfovibrio falkowii sp. nov., Porphyromonas miyakawae sp. nov., Mediterraneibacter flintii sp. nov. and Owariibacterium komagatae gen. nov., sp. nov., isolated from human faeces.</title>
        <authorList>
            <person name="Hamaguchi T."/>
            <person name="Ohara M."/>
            <person name="Hisatomi A."/>
            <person name="Sekiguchi K."/>
            <person name="Takeda J.I."/>
            <person name="Ueyama J."/>
            <person name="Ito M."/>
            <person name="Nishiwaki H."/>
            <person name="Ogi T."/>
            <person name="Hirayama M."/>
            <person name="Ohkuma M."/>
            <person name="Sakamoto M."/>
            <person name="Ohno K."/>
        </authorList>
    </citation>
    <scope>NUCLEOTIDE SEQUENCE [LARGE SCALE GENOMIC DNA]</scope>
    <source>
        <strain evidence="1 2">13CB8C</strain>
    </source>
</reference>
<evidence type="ECO:0000313" key="2">
    <source>
        <dbReference type="Proteomes" id="UP001628192"/>
    </source>
</evidence>
<comment type="caution">
    <text evidence="1">The sequence shown here is derived from an EMBL/GenBank/DDBJ whole genome shotgun (WGS) entry which is preliminary data.</text>
</comment>
<name>A0ABQ0E4L2_9BACT</name>
<keyword evidence="2" id="KW-1185">Reference proteome</keyword>
<accession>A0ABQ0E4L2</accession>
<organism evidence="1 2">
    <name type="scientific">Desulfovibrio falkowii</name>
    <dbReference type="NCBI Taxonomy" id="3136602"/>
    <lineage>
        <taxon>Bacteria</taxon>
        <taxon>Pseudomonadati</taxon>
        <taxon>Thermodesulfobacteriota</taxon>
        <taxon>Desulfovibrionia</taxon>
        <taxon>Desulfovibrionales</taxon>
        <taxon>Desulfovibrionaceae</taxon>
        <taxon>Desulfovibrio</taxon>
    </lineage>
</organism>
<gene>
    <name evidence="1" type="ORF">Defa_01370</name>
</gene>
<evidence type="ECO:0000313" key="1">
    <source>
        <dbReference type="EMBL" id="GAB1252650.1"/>
    </source>
</evidence>